<gene>
    <name evidence="2" type="ORF">PIB30_081235</name>
</gene>
<feature type="region of interest" description="Disordered" evidence="1">
    <location>
        <begin position="58"/>
        <end position="98"/>
    </location>
</feature>
<reference evidence="2 3" key="1">
    <citation type="journal article" date="2023" name="Plants (Basel)">
        <title>Bridging the Gap: Combining Genomics and Transcriptomics Approaches to Understand Stylosanthes scabra, an Orphan Legume from the Brazilian Caatinga.</title>
        <authorList>
            <person name="Ferreira-Neto J.R.C."/>
            <person name="da Silva M.D."/>
            <person name="Binneck E."/>
            <person name="de Melo N.F."/>
            <person name="da Silva R.H."/>
            <person name="de Melo A.L.T.M."/>
            <person name="Pandolfi V."/>
            <person name="Bustamante F.O."/>
            <person name="Brasileiro-Vidal A.C."/>
            <person name="Benko-Iseppon A.M."/>
        </authorList>
    </citation>
    <scope>NUCLEOTIDE SEQUENCE [LARGE SCALE GENOMIC DNA]</scope>
    <source>
        <tissue evidence="2">Leaves</tissue>
    </source>
</reference>
<sequence length="158" mass="17145">MSDPPLANWHVSSSSEEDPKEDPAWEGEQSSDSSNGGGAVFEGYGFYWDDMLVEIQTRGRRDRPGLGVSYGYAGREVAPATSSNSRNGSRISTENVTEVQPTLKIPSIGLGSFSLGSRNRGPHTAGRDVALTASKLTPFLQSLALRDRQLRSFTHFIP</sequence>
<organism evidence="2 3">
    <name type="scientific">Stylosanthes scabra</name>
    <dbReference type="NCBI Taxonomy" id="79078"/>
    <lineage>
        <taxon>Eukaryota</taxon>
        <taxon>Viridiplantae</taxon>
        <taxon>Streptophyta</taxon>
        <taxon>Embryophyta</taxon>
        <taxon>Tracheophyta</taxon>
        <taxon>Spermatophyta</taxon>
        <taxon>Magnoliopsida</taxon>
        <taxon>eudicotyledons</taxon>
        <taxon>Gunneridae</taxon>
        <taxon>Pentapetalae</taxon>
        <taxon>rosids</taxon>
        <taxon>fabids</taxon>
        <taxon>Fabales</taxon>
        <taxon>Fabaceae</taxon>
        <taxon>Papilionoideae</taxon>
        <taxon>50 kb inversion clade</taxon>
        <taxon>dalbergioids sensu lato</taxon>
        <taxon>Dalbergieae</taxon>
        <taxon>Pterocarpus clade</taxon>
        <taxon>Stylosanthes</taxon>
    </lineage>
</organism>
<evidence type="ECO:0000313" key="2">
    <source>
        <dbReference type="EMBL" id="MED6163567.1"/>
    </source>
</evidence>
<dbReference type="Proteomes" id="UP001341840">
    <property type="component" value="Unassembled WGS sequence"/>
</dbReference>
<proteinExistence type="predicted"/>
<protein>
    <submittedName>
        <fullName evidence="2">Uncharacterized protein</fullName>
    </submittedName>
</protein>
<accession>A0ABU6UQF7</accession>
<feature type="region of interest" description="Disordered" evidence="1">
    <location>
        <begin position="1"/>
        <end position="38"/>
    </location>
</feature>
<evidence type="ECO:0000313" key="3">
    <source>
        <dbReference type="Proteomes" id="UP001341840"/>
    </source>
</evidence>
<comment type="caution">
    <text evidence="2">The sequence shown here is derived from an EMBL/GenBank/DDBJ whole genome shotgun (WGS) entry which is preliminary data.</text>
</comment>
<evidence type="ECO:0000256" key="1">
    <source>
        <dbReference type="SAM" id="MobiDB-lite"/>
    </source>
</evidence>
<name>A0ABU6UQF7_9FABA</name>
<dbReference type="EMBL" id="JASCZI010122037">
    <property type="protein sequence ID" value="MED6163567.1"/>
    <property type="molecule type" value="Genomic_DNA"/>
</dbReference>
<feature type="compositionally biased region" description="Polar residues" evidence="1">
    <location>
        <begin position="80"/>
        <end position="98"/>
    </location>
</feature>
<keyword evidence="3" id="KW-1185">Reference proteome</keyword>